<dbReference type="OrthoDB" id="10067722at2759"/>
<evidence type="ECO:0000313" key="3">
    <source>
        <dbReference type="EMBL" id="CAF1581113.1"/>
    </source>
</evidence>
<dbReference type="Pfam" id="PF21107">
    <property type="entry name" value="STPRs"/>
    <property type="match status" value="1"/>
</dbReference>
<name>A0A815ZDG2_9BILA</name>
<evidence type="ECO:0000313" key="4">
    <source>
        <dbReference type="EMBL" id="CAF4448684.1"/>
    </source>
</evidence>
<feature type="compositionally biased region" description="Basic and acidic residues" evidence="1">
    <location>
        <begin position="69"/>
        <end position="79"/>
    </location>
</feature>
<organism evidence="3 5">
    <name type="scientific">Didymodactylos carnosus</name>
    <dbReference type="NCBI Taxonomy" id="1234261"/>
    <lineage>
        <taxon>Eukaryota</taxon>
        <taxon>Metazoa</taxon>
        <taxon>Spiralia</taxon>
        <taxon>Gnathifera</taxon>
        <taxon>Rotifera</taxon>
        <taxon>Eurotatoria</taxon>
        <taxon>Bdelloidea</taxon>
        <taxon>Philodinida</taxon>
        <taxon>Philodinidae</taxon>
        <taxon>Didymodactylos</taxon>
    </lineage>
</organism>
<keyword evidence="5" id="KW-1185">Reference proteome</keyword>
<dbReference type="Proteomes" id="UP000663829">
    <property type="component" value="Unassembled WGS sequence"/>
</dbReference>
<dbReference type="AlphaFoldDB" id="A0A815ZDG2"/>
<proteinExistence type="predicted"/>
<dbReference type="EMBL" id="CAJNOQ010031644">
    <property type="protein sequence ID" value="CAF1581113.1"/>
    <property type="molecule type" value="Genomic_DNA"/>
</dbReference>
<evidence type="ECO:0000259" key="2">
    <source>
        <dbReference type="Pfam" id="PF21107"/>
    </source>
</evidence>
<gene>
    <name evidence="3" type="ORF">GPM918_LOCUS41098</name>
    <name evidence="4" type="ORF">SRO942_LOCUS42111</name>
</gene>
<feature type="compositionally biased region" description="Basic and acidic residues" evidence="1">
    <location>
        <begin position="1"/>
        <end position="34"/>
    </location>
</feature>
<protein>
    <recommendedName>
        <fullName evidence="2">STPR domain-containing protein</fullName>
    </recommendedName>
</protein>
<accession>A0A815ZDG2</accession>
<feature type="region of interest" description="Disordered" evidence="1">
    <location>
        <begin position="1"/>
        <end position="87"/>
    </location>
</feature>
<comment type="caution">
    <text evidence="3">The sequence shown here is derived from an EMBL/GenBank/DDBJ whole genome shotgun (WGS) entry which is preliminary data.</text>
</comment>
<reference evidence="3" key="1">
    <citation type="submission" date="2021-02" db="EMBL/GenBank/DDBJ databases">
        <authorList>
            <person name="Nowell W R."/>
        </authorList>
    </citation>
    <scope>NUCLEOTIDE SEQUENCE</scope>
</reference>
<feature type="region of interest" description="Disordered" evidence="1">
    <location>
        <begin position="373"/>
        <end position="413"/>
    </location>
</feature>
<dbReference type="EMBL" id="CAJOBC010097612">
    <property type="protein sequence ID" value="CAF4448684.1"/>
    <property type="molecule type" value="Genomic_DNA"/>
</dbReference>
<sequence>QTRTRIDDQRARQDASRAAESPEQRQTRLGDQRARQASSRGAESSEQRQTRLGSLRARQAASGDAESPEQTRIRIDELSRPTSGTSAKTHHHLMSLFAILLNSTELEGAFVLYAQIVYVYGDPYLDNSSDALASLLRKSDSCEFDIESYLQESDVKDDKPIKQDFLDETDITMDPIIHQSLFIVKACDNIPYLRQIIQKEELHKEPNEWQRRARSNTTNGKHRFYFNDKLGQTNACKLSKGKMNKQIIAFDDRSIPTKKHSPTNMPVNFDGPLSDSSHNSINDHSLGFSIVSSNALKKKEENTCDSKVISRSSSLINLNRSPAKFSDSSFNIFSTLLAGNGVNDLDNVYYKTDERHDANDYDCVVDNTSLSQAFSPKRSYPSSDSGYSMSKRKRQNAQKIAIKKSESFATKLN</sequence>
<feature type="domain" description="STPR" evidence="2">
    <location>
        <begin position="4"/>
        <end position="72"/>
    </location>
</feature>
<dbReference type="Proteomes" id="UP000681722">
    <property type="component" value="Unassembled WGS sequence"/>
</dbReference>
<evidence type="ECO:0000313" key="5">
    <source>
        <dbReference type="Proteomes" id="UP000663829"/>
    </source>
</evidence>
<feature type="compositionally biased region" description="Low complexity" evidence="1">
    <location>
        <begin position="379"/>
        <end position="389"/>
    </location>
</feature>
<dbReference type="InterPro" id="IPR048998">
    <property type="entry name" value="STPR"/>
</dbReference>
<feature type="non-terminal residue" evidence="3">
    <location>
        <position position="1"/>
    </location>
</feature>
<evidence type="ECO:0000256" key="1">
    <source>
        <dbReference type="SAM" id="MobiDB-lite"/>
    </source>
</evidence>